<feature type="region of interest" description="Disordered" evidence="1">
    <location>
        <begin position="482"/>
        <end position="504"/>
    </location>
</feature>
<feature type="compositionally biased region" description="Polar residues" evidence="1">
    <location>
        <begin position="482"/>
        <end position="500"/>
    </location>
</feature>
<dbReference type="OrthoDB" id="10627969at2759"/>
<proteinExistence type="predicted"/>
<evidence type="ECO:0000256" key="1">
    <source>
        <dbReference type="SAM" id="MobiDB-lite"/>
    </source>
</evidence>
<protein>
    <submittedName>
        <fullName evidence="2">Uncharacterized protein</fullName>
    </submittedName>
</protein>
<dbReference type="AlphaFoldDB" id="A0A165DUR1"/>
<name>A0A165DUR1_9BASI</name>
<sequence length="793" mass="87270">MSAATTYNLFPLHCQDCAPLCFRFHLHPSNPSSTVTIDSLCVCYHPFSSHWNPVPLDPIHFGTSANQCPFFFNRIPEWQPRLLCENWLPSGLACGLPYSLHHAYTYSALQTIAPSQLTLFPTSVHSQAPLPSSLPDPPSHIPTSTAEPSPTSFAFQQSLPDPAIPAQAASASSTPWHLRAPRSAPHVLPVANPARLLGTVEASDTRIGGGFLRRLEAQDGLSVNQDRLLHSRQSQTDALTSATARDVSRRLAHSLVRPSPTARSYTILVLPAPISGDSYFPVDPRRQQYRGVVGDVFHRLIETLKRNNLVFLIDLTAHSTPEEFAIQIHSRLRTHGLQFPSRPSSIPVLSTTTGDSDHCFDWVRPSHPRDLTKGPGPYKTLVIDASQPLARQLAKQYSTWKDTRVPDRERLVAFLAPRYASMLGPVPGQAPGLHRCFASYVLQGVAHQHPSIRHNPHRCNGDRCIAAPTHPYHQPLLPLNLPSVTLQGPPSHQQQSQNDHLSFAPGLPLVSTATDLVSSAFQSAIPLPTSETPFSTSNLVSLPVQTSSMSQGPSADLSSPPFVTESSRLPPPVPPQEPVQVFPAQLSERVSLTQPSRSHSPNPQVPSRRSEGPLAEPPSLPIHSPSISPSSAPTSPSTRPVEVIDLTSDHHNDVSSVPPITAPPPLRVTWEQFTPTIERSNLARWTPRRTDIYPFRTWQRRACLVLPRYSFRDGSLATHLDLLENLPFRMQAPPGSAENADNAISSLGHLIWNQLLRLVQEDSQHPNTTSLSTRTELQAFIARLNPDHFRVEV</sequence>
<evidence type="ECO:0000313" key="3">
    <source>
        <dbReference type="Proteomes" id="UP000076842"/>
    </source>
</evidence>
<accession>A0A165DUR1</accession>
<dbReference type="Proteomes" id="UP000076842">
    <property type="component" value="Unassembled WGS sequence"/>
</dbReference>
<feature type="compositionally biased region" description="Polar residues" evidence="1">
    <location>
        <begin position="545"/>
        <end position="557"/>
    </location>
</feature>
<feature type="compositionally biased region" description="Polar residues" evidence="1">
    <location>
        <begin position="588"/>
        <end position="607"/>
    </location>
</feature>
<evidence type="ECO:0000313" key="2">
    <source>
        <dbReference type="EMBL" id="KZT53582.1"/>
    </source>
</evidence>
<feature type="compositionally biased region" description="Polar residues" evidence="1">
    <location>
        <begin position="141"/>
        <end position="153"/>
    </location>
</feature>
<feature type="region of interest" description="Disordered" evidence="1">
    <location>
        <begin position="545"/>
        <end position="640"/>
    </location>
</feature>
<organism evidence="2 3">
    <name type="scientific">Calocera cornea HHB12733</name>
    <dbReference type="NCBI Taxonomy" id="1353952"/>
    <lineage>
        <taxon>Eukaryota</taxon>
        <taxon>Fungi</taxon>
        <taxon>Dikarya</taxon>
        <taxon>Basidiomycota</taxon>
        <taxon>Agaricomycotina</taxon>
        <taxon>Dacrymycetes</taxon>
        <taxon>Dacrymycetales</taxon>
        <taxon>Dacrymycetaceae</taxon>
        <taxon>Calocera</taxon>
    </lineage>
</organism>
<dbReference type="InParanoid" id="A0A165DUR1"/>
<reference evidence="2 3" key="1">
    <citation type="journal article" date="2016" name="Mol. Biol. Evol.">
        <title>Comparative Genomics of Early-Diverging Mushroom-Forming Fungi Provides Insights into the Origins of Lignocellulose Decay Capabilities.</title>
        <authorList>
            <person name="Nagy L.G."/>
            <person name="Riley R."/>
            <person name="Tritt A."/>
            <person name="Adam C."/>
            <person name="Daum C."/>
            <person name="Floudas D."/>
            <person name="Sun H."/>
            <person name="Yadav J.S."/>
            <person name="Pangilinan J."/>
            <person name="Larsson K.H."/>
            <person name="Matsuura K."/>
            <person name="Barry K."/>
            <person name="Labutti K."/>
            <person name="Kuo R."/>
            <person name="Ohm R.A."/>
            <person name="Bhattacharya S.S."/>
            <person name="Shirouzu T."/>
            <person name="Yoshinaga Y."/>
            <person name="Martin F.M."/>
            <person name="Grigoriev I.V."/>
            <person name="Hibbett D.S."/>
        </authorList>
    </citation>
    <scope>NUCLEOTIDE SEQUENCE [LARGE SCALE GENOMIC DNA]</scope>
    <source>
        <strain evidence="2 3">HHB12733</strain>
    </source>
</reference>
<feature type="region of interest" description="Disordered" evidence="1">
    <location>
        <begin position="128"/>
        <end position="153"/>
    </location>
</feature>
<keyword evidence="3" id="KW-1185">Reference proteome</keyword>
<feature type="compositionally biased region" description="Low complexity" evidence="1">
    <location>
        <begin position="621"/>
        <end position="640"/>
    </location>
</feature>
<dbReference type="EMBL" id="KV424033">
    <property type="protein sequence ID" value="KZT53582.1"/>
    <property type="molecule type" value="Genomic_DNA"/>
</dbReference>
<gene>
    <name evidence="2" type="ORF">CALCODRAFT_528708</name>
</gene>